<dbReference type="AlphaFoldDB" id="A0A367EDC6"/>
<sequence>MWEETSGMTGALAGTDRDRLTRGGLVPLTTEQGMTLLDTALEGPAGAALVAAKLNMAVLRAADAAQTSPLLRGLLPAPKRRTTTGPAEDRGPSLVRQLSDQQPHERRKTLLEAVTRHVADVLALDSRDRVDVERGFLQMGFDSLMAVELRNRLSRAVDQRLPSTVVFDHPTPNAMAEFLLQQVGLIEPSDHQPVLDEIDKAEASLSTITPEARANLARRLETFLQKLNEPESDASAAASPVTTDLKSATDDEVFDFIDNELGLS</sequence>
<keyword evidence="1" id="KW-0596">Phosphopantetheine</keyword>
<dbReference type="Proteomes" id="UP000252914">
    <property type="component" value="Unassembled WGS sequence"/>
</dbReference>
<dbReference type="Gene3D" id="3.40.50.720">
    <property type="entry name" value="NAD(P)-binding Rossmann-like Domain"/>
    <property type="match status" value="1"/>
</dbReference>
<reference evidence="7 8" key="1">
    <citation type="submission" date="2018-06" db="EMBL/GenBank/DDBJ databases">
        <title>Streptomyces reniochalinae sp. nov. and Streptomyces diacarnus sp. nov. from marine sponges.</title>
        <authorList>
            <person name="Li L."/>
        </authorList>
    </citation>
    <scope>NUCLEOTIDE SEQUENCE [LARGE SCALE GENOMIC DNA]</scope>
    <source>
        <strain evidence="7 8">LHW51701</strain>
    </source>
</reference>
<dbReference type="PROSITE" id="PS00012">
    <property type="entry name" value="PHOSPHOPANTETHEINE"/>
    <property type="match status" value="1"/>
</dbReference>
<dbReference type="InterPro" id="IPR009081">
    <property type="entry name" value="PP-bd_ACP"/>
</dbReference>
<gene>
    <name evidence="7" type="ORF">DTL70_30710</name>
</gene>
<organism evidence="7 8">
    <name type="scientific">Streptomyces diacarni</name>
    <dbReference type="NCBI Taxonomy" id="2800381"/>
    <lineage>
        <taxon>Bacteria</taxon>
        <taxon>Bacillati</taxon>
        <taxon>Actinomycetota</taxon>
        <taxon>Actinomycetes</taxon>
        <taxon>Kitasatosporales</taxon>
        <taxon>Streptomycetaceae</taxon>
        <taxon>Streptomyces</taxon>
    </lineage>
</organism>
<evidence type="ECO:0000256" key="3">
    <source>
        <dbReference type="ARBA" id="ARBA00022679"/>
    </source>
</evidence>
<dbReference type="PROSITE" id="PS50075">
    <property type="entry name" value="CARRIER"/>
    <property type="match status" value="1"/>
</dbReference>
<dbReference type="PANTHER" id="PTHR43775:SF51">
    <property type="entry name" value="INACTIVE PHENOLPHTHIOCEROL SYNTHESIS POLYKETIDE SYNTHASE TYPE I PKS1-RELATED"/>
    <property type="match status" value="1"/>
</dbReference>
<dbReference type="InterPro" id="IPR036736">
    <property type="entry name" value="ACP-like_sf"/>
</dbReference>
<dbReference type="PANTHER" id="PTHR43775">
    <property type="entry name" value="FATTY ACID SYNTHASE"/>
    <property type="match status" value="1"/>
</dbReference>
<keyword evidence="2" id="KW-0597">Phosphoprotein</keyword>
<protein>
    <recommendedName>
        <fullName evidence="6">Carrier domain-containing protein</fullName>
    </recommendedName>
</protein>
<dbReference type="GO" id="GO:0017000">
    <property type="term" value="P:antibiotic biosynthetic process"/>
    <property type="evidence" value="ECO:0007669"/>
    <property type="project" value="UniProtKB-ARBA"/>
</dbReference>
<evidence type="ECO:0000256" key="4">
    <source>
        <dbReference type="ARBA" id="ARBA00023268"/>
    </source>
</evidence>
<dbReference type="FunFam" id="1.10.1200.10:FF:000007">
    <property type="entry name" value="Probable polyketide synthase pks17"/>
    <property type="match status" value="1"/>
</dbReference>
<comment type="caution">
    <text evidence="7">The sequence shown here is derived from an EMBL/GenBank/DDBJ whole genome shotgun (WGS) entry which is preliminary data.</text>
</comment>
<dbReference type="Gene3D" id="1.10.1200.10">
    <property type="entry name" value="ACP-like"/>
    <property type="match status" value="1"/>
</dbReference>
<keyword evidence="8" id="KW-1185">Reference proteome</keyword>
<name>A0A367EDC6_9ACTN</name>
<dbReference type="Pfam" id="PF00550">
    <property type="entry name" value="PP-binding"/>
    <property type="match status" value="1"/>
</dbReference>
<proteinExistence type="predicted"/>
<feature type="domain" description="Carrier" evidence="6">
    <location>
        <begin position="108"/>
        <end position="183"/>
    </location>
</feature>
<dbReference type="SUPFAM" id="SSF47336">
    <property type="entry name" value="ACP-like"/>
    <property type="match status" value="1"/>
</dbReference>
<dbReference type="SMART" id="SM00823">
    <property type="entry name" value="PKS_PP"/>
    <property type="match status" value="1"/>
</dbReference>
<feature type="region of interest" description="Disordered" evidence="5">
    <location>
        <begin position="74"/>
        <end position="105"/>
    </location>
</feature>
<accession>A0A367EDC6</accession>
<dbReference type="GO" id="GO:0006633">
    <property type="term" value="P:fatty acid biosynthetic process"/>
    <property type="evidence" value="ECO:0007669"/>
    <property type="project" value="TreeGrafter"/>
</dbReference>
<dbReference type="EMBL" id="QOIN01000067">
    <property type="protein sequence ID" value="RCG15240.1"/>
    <property type="molecule type" value="Genomic_DNA"/>
</dbReference>
<evidence type="ECO:0000313" key="7">
    <source>
        <dbReference type="EMBL" id="RCG15240.1"/>
    </source>
</evidence>
<dbReference type="GO" id="GO:0004312">
    <property type="term" value="F:fatty acid synthase activity"/>
    <property type="evidence" value="ECO:0007669"/>
    <property type="project" value="TreeGrafter"/>
</dbReference>
<keyword evidence="4" id="KW-0511">Multifunctional enzyme</keyword>
<evidence type="ECO:0000256" key="2">
    <source>
        <dbReference type="ARBA" id="ARBA00022553"/>
    </source>
</evidence>
<evidence type="ECO:0000313" key="8">
    <source>
        <dbReference type="Proteomes" id="UP000252914"/>
    </source>
</evidence>
<dbReference type="InterPro" id="IPR020806">
    <property type="entry name" value="PKS_PP-bd"/>
</dbReference>
<evidence type="ECO:0000256" key="5">
    <source>
        <dbReference type="SAM" id="MobiDB-lite"/>
    </source>
</evidence>
<dbReference type="InterPro" id="IPR050091">
    <property type="entry name" value="PKS_NRPS_Biosynth_Enz"/>
</dbReference>
<dbReference type="SMART" id="SM01294">
    <property type="entry name" value="PKS_PP_betabranch"/>
    <property type="match status" value="1"/>
</dbReference>
<dbReference type="GO" id="GO:0031177">
    <property type="term" value="F:phosphopantetheine binding"/>
    <property type="evidence" value="ECO:0007669"/>
    <property type="project" value="InterPro"/>
</dbReference>
<keyword evidence="3" id="KW-0808">Transferase</keyword>
<dbReference type="InterPro" id="IPR006162">
    <property type="entry name" value="Ppantetheine_attach_site"/>
</dbReference>
<evidence type="ECO:0000259" key="6">
    <source>
        <dbReference type="PROSITE" id="PS50075"/>
    </source>
</evidence>
<evidence type="ECO:0000256" key="1">
    <source>
        <dbReference type="ARBA" id="ARBA00022450"/>
    </source>
</evidence>